<accession>A0A3B6QCR4</accession>
<reference evidence="2" key="2">
    <citation type="submission" date="2018-10" db="UniProtKB">
        <authorList>
            <consortium name="EnsemblPlants"/>
        </authorList>
    </citation>
    <scope>IDENTIFICATION</scope>
</reference>
<dbReference type="GeneID" id="123140944"/>
<organism evidence="2">
    <name type="scientific">Triticum aestivum</name>
    <name type="common">Wheat</name>
    <dbReference type="NCBI Taxonomy" id="4565"/>
    <lineage>
        <taxon>Eukaryota</taxon>
        <taxon>Viridiplantae</taxon>
        <taxon>Streptophyta</taxon>
        <taxon>Embryophyta</taxon>
        <taxon>Tracheophyta</taxon>
        <taxon>Spermatophyta</taxon>
        <taxon>Magnoliopsida</taxon>
        <taxon>Liliopsida</taxon>
        <taxon>Poales</taxon>
        <taxon>Poaceae</taxon>
        <taxon>BOP clade</taxon>
        <taxon>Pooideae</taxon>
        <taxon>Triticodae</taxon>
        <taxon>Triticeae</taxon>
        <taxon>Triticinae</taxon>
        <taxon>Triticum</taxon>
    </lineage>
</organism>
<dbReference type="Pfam" id="PF23635">
    <property type="entry name" value="Beta-prop_AT5G49610-like"/>
    <property type="match status" value="1"/>
</dbReference>
<gene>
    <name evidence="2" type="primary">LOC123140944</name>
</gene>
<dbReference type="PANTHER" id="PTHR33186">
    <property type="entry name" value="OS10G0136150 PROTEIN-RELATED"/>
    <property type="match status" value="1"/>
</dbReference>
<dbReference type="PANTHER" id="PTHR33186:SF13">
    <property type="entry name" value="OS10G0138300 PROTEIN"/>
    <property type="match status" value="1"/>
</dbReference>
<evidence type="ECO:0000313" key="2">
    <source>
        <dbReference type="EnsemblPlants" id="TraesCS6D02G059100.1"/>
    </source>
</evidence>
<dbReference type="Gramene" id="TraesCS6D02G059100.1">
    <property type="protein sequence ID" value="TraesCS6D02G059100.1"/>
    <property type="gene ID" value="TraesCS6D02G059100"/>
</dbReference>
<dbReference type="Gramene" id="TraesCS6D03G0121100.1">
    <property type="protein sequence ID" value="TraesCS6D03G0121100.1.CDS"/>
    <property type="gene ID" value="TraesCS6D03G0121100"/>
</dbReference>
<dbReference type="EnsemblPlants" id="TraesCS6D02G059100.1">
    <property type="protein sequence ID" value="TraesCS6D02G059100.1"/>
    <property type="gene ID" value="TraesCS6D02G059100"/>
</dbReference>
<dbReference type="Gramene" id="TraesCLE_scaffold_051730_01G000300.1">
    <property type="protein sequence ID" value="TraesCLE_scaffold_051730_01G000300.1"/>
    <property type="gene ID" value="TraesCLE_scaffold_051730_01G000300"/>
</dbReference>
<dbReference type="InterPro" id="IPR056594">
    <property type="entry name" value="AT5G49610-like_b-prop"/>
</dbReference>
<feature type="domain" description="F-box protein AT5G49610-like beta-propeller" evidence="1">
    <location>
        <begin position="5"/>
        <end position="145"/>
    </location>
</feature>
<sequence length="186" mass="20688">MVSSQPAVLVGDSLYWILKGGSECILEFDLQSESLAFVQMPVDRINVPCYTPMRADDGELGLLSVTGTTAQLWKRKAGCDGATPWWVGRTIELDKLLSLDSGESTWIQGFAEDKNLVFLCAGSSNFTVQLESLQLKKLSNPRMDRYHPFGSVYAAGKYSPFFTRGEAARQQAWDMQNNQEDTNCSK</sequence>
<evidence type="ECO:0000259" key="1">
    <source>
        <dbReference type="Pfam" id="PF23635"/>
    </source>
</evidence>
<reference evidence="2" key="1">
    <citation type="submission" date="2018-08" db="EMBL/GenBank/DDBJ databases">
        <authorList>
            <person name="Rossello M."/>
        </authorList>
    </citation>
    <scope>NUCLEOTIDE SEQUENCE [LARGE SCALE GENOMIC DNA]</scope>
    <source>
        <strain evidence="2">cv. Chinese Spring</strain>
    </source>
</reference>
<dbReference type="OrthoDB" id="675053at2759"/>
<dbReference type="AlphaFoldDB" id="A0A3B6QCR4"/>
<evidence type="ECO:0000313" key="3">
    <source>
        <dbReference type="Proteomes" id="UP000019116"/>
    </source>
</evidence>
<dbReference type="Gramene" id="TraesWEE_scaffold_082915_01G000300.1">
    <property type="protein sequence ID" value="TraesWEE_scaffold_082915_01G000300.1"/>
    <property type="gene ID" value="TraesWEE_scaffold_082915_01G000300"/>
</dbReference>
<dbReference type="RefSeq" id="XP_044416141.1">
    <property type="nucleotide sequence ID" value="XM_044560206.1"/>
</dbReference>
<protein>
    <recommendedName>
        <fullName evidence="1">F-box protein AT5G49610-like beta-propeller domain-containing protein</fullName>
    </recommendedName>
</protein>
<proteinExistence type="predicted"/>
<dbReference type="Proteomes" id="UP000019116">
    <property type="component" value="Chromosome 6D"/>
</dbReference>
<keyword evidence="3" id="KW-1185">Reference proteome</keyword>
<name>A0A3B6QCR4_WHEAT</name>
<dbReference type="Gramene" id="TraesCAD_scaffold_059528_01G000600.1">
    <property type="protein sequence ID" value="TraesCAD_scaffold_059528_01G000600.1"/>
    <property type="gene ID" value="TraesCAD_scaffold_059528_01G000600"/>
</dbReference>
<dbReference type="Gramene" id="TraesROB_scaffold_086639_01G000300.1">
    <property type="protein sequence ID" value="TraesROB_scaffold_086639_01G000300.1"/>
    <property type="gene ID" value="TraesROB_scaffold_086639_01G000300"/>
</dbReference>